<reference evidence="4 5" key="1">
    <citation type="journal article" date="2019" name="Syst. Appl. Microbiol.">
        <title>Microvirga tunisiensis sp. nov., a root nodule symbiotic bacterium isolated from Lupinus micranthus and L. luteus grown in Northern Tunisia.</title>
        <authorList>
            <person name="Msaddak A."/>
            <person name="Rejili M."/>
            <person name="Duran D."/>
            <person name="Mars M."/>
            <person name="Palacios J.M."/>
            <person name="Ruiz-Argueso T."/>
            <person name="Rey L."/>
            <person name="Imperial J."/>
        </authorList>
    </citation>
    <scope>NUCLEOTIDE SEQUENCE [LARGE SCALE GENOMIC DNA]</scope>
    <source>
        <strain evidence="4 5">Lmie10</strain>
    </source>
</reference>
<dbReference type="GO" id="GO:0070402">
    <property type="term" value="F:NADPH binding"/>
    <property type="evidence" value="ECO:0007669"/>
    <property type="project" value="TreeGrafter"/>
</dbReference>
<dbReference type="Gene3D" id="3.40.50.720">
    <property type="entry name" value="NAD(P)-binding Rossmann-like Domain"/>
    <property type="match status" value="1"/>
</dbReference>
<keyword evidence="2" id="KW-0560">Oxidoreductase</keyword>
<keyword evidence="1" id="KW-0521">NADP</keyword>
<dbReference type="OrthoDB" id="9805883at2"/>
<dbReference type="CDD" id="cd05286">
    <property type="entry name" value="QOR2"/>
    <property type="match status" value="1"/>
</dbReference>
<dbReference type="SUPFAM" id="SSF50129">
    <property type="entry name" value="GroES-like"/>
    <property type="match status" value="1"/>
</dbReference>
<dbReference type="AlphaFoldDB" id="A0A5N7MS63"/>
<dbReference type="Pfam" id="PF00107">
    <property type="entry name" value="ADH_zinc_N"/>
    <property type="match status" value="1"/>
</dbReference>
<name>A0A5N7MS63_9HYPH</name>
<accession>A0A5N7MS63</accession>
<gene>
    <name evidence="4" type="ORF">FS320_16875</name>
</gene>
<organism evidence="4 5">
    <name type="scientific">Microvirga tunisiensis</name>
    <dbReference type="NCBI Taxonomy" id="2108360"/>
    <lineage>
        <taxon>Bacteria</taxon>
        <taxon>Pseudomonadati</taxon>
        <taxon>Pseudomonadota</taxon>
        <taxon>Alphaproteobacteria</taxon>
        <taxon>Hyphomicrobiales</taxon>
        <taxon>Methylobacteriaceae</taxon>
        <taxon>Microvirga</taxon>
    </lineage>
</organism>
<dbReference type="EMBL" id="VOSK01000062">
    <property type="protein sequence ID" value="MPR26846.1"/>
    <property type="molecule type" value="Genomic_DNA"/>
</dbReference>
<proteinExistence type="predicted"/>
<dbReference type="GO" id="GO:0003960">
    <property type="term" value="F:quinone reductase (NADPH) activity"/>
    <property type="evidence" value="ECO:0007669"/>
    <property type="project" value="InterPro"/>
</dbReference>
<dbReference type="InterPro" id="IPR013149">
    <property type="entry name" value="ADH-like_C"/>
</dbReference>
<dbReference type="InterPro" id="IPR047618">
    <property type="entry name" value="QOR-like"/>
</dbReference>
<dbReference type="InterPro" id="IPR013154">
    <property type="entry name" value="ADH-like_N"/>
</dbReference>
<evidence type="ECO:0000256" key="1">
    <source>
        <dbReference type="ARBA" id="ARBA00022857"/>
    </source>
</evidence>
<dbReference type="SMART" id="SM00829">
    <property type="entry name" value="PKS_ER"/>
    <property type="match status" value="1"/>
</dbReference>
<protein>
    <submittedName>
        <fullName evidence="4">Quinone oxidoreductase</fullName>
    </submittedName>
</protein>
<dbReference type="SUPFAM" id="SSF51735">
    <property type="entry name" value="NAD(P)-binding Rossmann-fold domains"/>
    <property type="match status" value="1"/>
</dbReference>
<dbReference type="Proteomes" id="UP000403266">
    <property type="component" value="Unassembled WGS sequence"/>
</dbReference>
<sequence>MATAIRLTQTGGPEVLTPETVEQVQPGPHEAWIEQEAIGVNYLDVTQRKGAVPIPLPGGLGLEGAGRVTAVGSAVTNVAVGDRVAYILGPLGAYASGRLYPAERLVRLPDGISFEDAATVLFKGVTAQYLLKSTYPVGPGTVVLLYGVAGGLGQIMAPWAKHLGAFVIGVVSKEASVERGRALGCDAVLVWGACDLPAEVAAITNGRKADVAYDGIGRDTFAASLDSLRPRGLLASIGASTGAPPPIEVGTLNAKGSLFLTRPGLAAHATDLAEYRERAADVFAAVTARIITPSVWKTFPLAEAAAAHAALEGGASAGPILLKP</sequence>
<dbReference type="Gene3D" id="3.90.180.10">
    <property type="entry name" value="Medium-chain alcohol dehydrogenases, catalytic domain"/>
    <property type="match status" value="1"/>
</dbReference>
<dbReference type="InterPro" id="IPR020843">
    <property type="entry name" value="ER"/>
</dbReference>
<dbReference type="PANTHER" id="PTHR48106">
    <property type="entry name" value="QUINONE OXIDOREDUCTASE PIG3-RELATED"/>
    <property type="match status" value="1"/>
</dbReference>
<dbReference type="InterPro" id="IPR036291">
    <property type="entry name" value="NAD(P)-bd_dom_sf"/>
</dbReference>
<evidence type="ECO:0000259" key="3">
    <source>
        <dbReference type="SMART" id="SM00829"/>
    </source>
</evidence>
<feature type="domain" description="Enoyl reductase (ER)" evidence="3">
    <location>
        <begin position="11"/>
        <end position="322"/>
    </location>
</feature>
<evidence type="ECO:0000256" key="2">
    <source>
        <dbReference type="ARBA" id="ARBA00023002"/>
    </source>
</evidence>
<dbReference type="PANTHER" id="PTHR48106:SF13">
    <property type="entry name" value="QUINONE OXIDOREDUCTASE-RELATED"/>
    <property type="match status" value="1"/>
</dbReference>
<evidence type="ECO:0000313" key="4">
    <source>
        <dbReference type="EMBL" id="MPR26846.1"/>
    </source>
</evidence>
<comment type="caution">
    <text evidence="4">The sequence shown here is derived from an EMBL/GenBank/DDBJ whole genome shotgun (WGS) entry which is preliminary data.</text>
</comment>
<keyword evidence="5" id="KW-1185">Reference proteome</keyword>
<dbReference type="RefSeq" id="WP_152712992.1">
    <property type="nucleotide sequence ID" value="NZ_VOSJ01000060.1"/>
</dbReference>
<dbReference type="InterPro" id="IPR011032">
    <property type="entry name" value="GroES-like_sf"/>
</dbReference>
<dbReference type="GO" id="GO:0005829">
    <property type="term" value="C:cytosol"/>
    <property type="evidence" value="ECO:0007669"/>
    <property type="project" value="TreeGrafter"/>
</dbReference>
<evidence type="ECO:0000313" key="5">
    <source>
        <dbReference type="Proteomes" id="UP000403266"/>
    </source>
</evidence>
<dbReference type="GO" id="GO:0035925">
    <property type="term" value="F:mRNA 3'-UTR AU-rich region binding"/>
    <property type="evidence" value="ECO:0007669"/>
    <property type="project" value="TreeGrafter"/>
</dbReference>
<dbReference type="Pfam" id="PF08240">
    <property type="entry name" value="ADH_N"/>
    <property type="match status" value="1"/>
</dbReference>